<dbReference type="EMBL" id="LSDK01000030">
    <property type="protein sequence ID" value="KXB77700.1"/>
    <property type="molecule type" value="Genomic_DNA"/>
</dbReference>
<dbReference type="GO" id="GO:0004556">
    <property type="term" value="F:alpha-amylase activity"/>
    <property type="evidence" value="ECO:0007669"/>
    <property type="project" value="TreeGrafter"/>
</dbReference>
<keyword evidence="3" id="KW-1185">Reference proteome</keyword>
<reference evidence="3" key="1">
    <citation type="submission" date="2016-01" db="EMBL/GenBank/DDBJ databases">
        <authorList>
            <person name="Mitreva M."/>
            <person name="Pepin K.H."/>
            <person name="Mihindukulasuriya K.A."/>
            <person name="Fulton R."/>
            <person name="Fronick C."/>
            <person name="O'Laughlin M."/>
            <person name="Miner T."/>
            <person name="Herter B."/>
            <person name="Rosa B.A."/>
            <person name="Cordes M."/>
            <person name="Tomlinson C."/>
            <person name="Wollam A."/>
            <person name="Palsikar V.B."/>
            <person name="Mardis E.R."/>
            <person name="Wilson R.K."/>
        </authorList>
    </citation>
    <scope>NUCLEOTIDE SEQUENCE [LARGE SCALE GENOMIC DNA]</scope>
    <source>
        <strain evidence="3">KA00683</strain>
    </source>
</reference>
<dbReference type="SMART" id="SM00642">
    <property type="entry name" value="Aamy"/>
    <property type="match status" value="1"/>
</dbReference>
<dbReference type="SUPFAM" id="SSF51445">
    <property type="entry name" value="(Trans)glycosidases"/>
    <property type="match status" value="1"/>
</dbReference>
<dbReference type="AlphaFoldDB" id="A0A134BCV6"/>
<dbReference type="GO" id="GO:0009313">
    <property type="term" value="P:oligosaccharide catabolic process"/>
    <property type="evidence" value="ECO:0007669"/>
    <property type="project" value="TreeGrafter"/>
</dbReference>
<feature type="domain" description="Glycosyl hydrolase family 13 catalytic" evidence="1">
    <location>
        <begin position="9"/>
        <end position="417"/>
    </location>
</feature>
<gene>
    <name evidence="2" type="ORF">HMPREF3185_00457</name>
</gene>
<dbReference type="Gene3D" id="3.20.20.80">
    <property type="entry name" value="Glycosidases"/>
    <property type="match status" value="2"/>
</dbReference>
<dbReference type="PANTHER" id="PTHR10357:SF205">
    <property type="entry name" value="O-GLYCOSYL HYDROLASE FAMILY 13"/>
    <property type="match status" value="1"/>
</dbReference>
<dbReference type="InterPro" id="IPR017853">
    <property type="entry name" value="GH"/>
</dbReference>
<protein>
    <submittedName>
        <fullName evidence="2">Alpha amylase, catalytic domain protein</fullName>
    </submittedName>
</protein>
<evidence type="ECO:0000313" key="2">
    <source>
        <dbReference type="EMBL" id="KXB77700.1"/>
    </source>
</evidence>
<organism evidence="2 3">
    <name type="scientific">Porphyromonas somerae</name>
    <dbReference type="NCBI Taxonomy" id="322095"/>
    <lineage>
        <taxon>Bacteria</taxon>
        <taxon>Pseudomonadati</taxon>
        <taxon>Bacteroidota</taxon>
        <taxon>Bacteroidia</taxon>
        <taxon>Bacteroidales</taxon>
        <taxon>Porphyromonadaceae</taxon>
        <taxon>Porphyromonas</taxon>
    </lineage>
</organism>
<dbReference type="PATRIC" id="fig|322095.3.peg.452"/>
<dbReference type="RefSeq" id="WP_060934971.1">
    <property type="nucleotide sequence ID" value="NZ_KQ960419.1"/>
</dbReference>
<comment type="caution">
    <text evidence="2">The sequence shown here is derived from an EMBL/GenBank/DDBJ whole genome shotgun (WGS) entry which is preliminary data.</text>
</comment>
<dbReference type="OrthoDB" id="9805159at2"/>
<dbReference type="SUPFAM" id="SSF51011">
    <property type="entry name" value="Glycosyl hydrolase domain"/>
    <property type="match status" value="1"/>
</dbReference>
<dbReference type="CDD" id="cd11349">
    <property type="entry name" value="AmyAc_3"/>
    <property type="match status" value="1"/>
</dbReference>
<evidence type="ECO:0000259" key="1">
    <source>
        <dbReference type="SMART" id="SM00642"/>
    </source>
</evidence>
<accession>A0A134BCV6</accession>
<evidence type="ECO:0000313" key="3">
    <source>
        <dbReference type="Proteomes" id="UP000070224"/>
    </source>
</evidence>
<name>A0A134BCV6_9PORP</name>
<sequence>MQQKIVIYSALTRLWGNKNTTRQPHGTLSANGSGKLRDFTPEALAYIRSLGATHVWYIGLLEHATKTDYSAQGIRPDHPDTVKGQAGSPYAVKDYYDVDPDLAEDPHTRQTELDALIERTHQAGLQVLMDFIPNHVARTYHSDACPKGVTDLGATDDVQLAFSPRNNFYYLPDTSLILPLSTESSPYTECPARATGNDCFSPSPSITDWYETVKLNYGVDYCGGSGLHADPIPDTWVKMRDILCYWAARGVDGFRCDMTELVPPAFWAWAIPSVREQYPETLFLAEIYQPHRYGEYLYTGFDYLYDKVGVYDFLIALGKGARDAADFTGVRDVVGGEQPAMCYFTENHDEQRLASDFVFASPRQGFLATAVAALSGGNPLLLYFGQELGEQGMDNEGFSGCDGRTTIFDYWSLDKLQRLQAGNYTPAQLTDEEASLLSDYQRLASCYTDPIISRGSYYGLRTEGSGRERVLAFARASEEGLYLVLANFASEQADIALPLPAEFFAATGITEGTAFRAADQLTDAVDFLCLTTLAPLRLSLAPHGLQILRLTAV</sequence>
<proteinExistence type="predicted"/>
<dbReference type="Pfam" id="PF00128">
    <property type="entry name" value="Alpha-amylase"/>
    <property type="match status" value="1"/>
</dbReference>
<dbReference type="Proteomes" id="UP000070224">
    <property type="component" value="Unassembled WGS sequence"/>
</dbReference>
<dbReference type="InterPro" id="IPR006047">
    <property type="entry name" value="GH13_cat_dom"/>
</dbReference>
<dbReference type="PANTHER" id="PTHR10357">
    <property type="entry name" value="ALPHA-AMYLASE FAMILY MEMBER"/>
    <property type="match status" value="1"/>
</dbReference>
<dbReference type="STRING" id="322095.HMPREF3185_00457"/>